<organism evidence="1 2">
    <name type="scientific">Rhizorhapis suberifaciens</name>
    <name type="common">corky root of lettuce</name>
    <dbReference type="NCBI Taxonomy" id="13656"/>
    <lineage>
        <taxon>Bacteria</taxon>
        <taxon>Pseudomonadati</taxon>
        <taxon>Pseudomonadota</taxon>
        <taxon>Alphaproteobacteria</taxon>
        <taxon>Sphingomonadales</taxon>
        <taxon>Sphingomonadaceae</taxon>
        <taxon>Rhizorhapis</taxon>
    </lineage>
</organism>
<evidence type="ECO:0000313" key="2">
    <source>
        <dbReference type="Proteomes" id="UP000575068"/>
    </source>
</evidence>
<dbReference type="AlphaFoldDB" id="A0A840HQD2"/>
<reference evidence="1 2" key="1">
    <citation type="submission" date="2020-08" db="EMBL/GenBank/DDBJ databases">
        <title>Genomic Encyclopedia of Type Strains, Phase IV (KMG-IV): sequencing the most valuable type-strain genomes for metagenomic binning, comparative biology and taxonomic classification.</title>
        <authorList>
            <person name="Goeker M."/>
        </authorList>
    </citation>
    <scope>NUCLEOTIDE SEQUENCE [LARGE SCALE GENOMIC DNA]</scope>
    <source>
        <strain evidence="1 2">DSM 7465</strain>
    </source>
</reference>
<dbReference type="InterPro" id="IPR010260">
    <property type="entry name" value="AlpA"/>
</dbReference>
<proteinExistence type="predicted"/>
<comment type="caution">
    <text evidence="1">The sequence shown here is derived from an EMBL/GenBank/DDBJ whole genome shotgun (WGS) entry which is preliminary data.</text>
</comment>
<gene>
    <name evidence="1" type="ORF">HNQ99_000110</name>
</gene>
<dbReference type="Gene3D" id="1.10.238.160">
    <property type="match status" value="1"/>
</dbReference>
<dbReference type="RefSeq" id="WP_184473698.1">
    <property type="nucleotide sequence ID" value="NZ_JACHOV010000001.1"/>
</dbReference>
<accession>A0A840HQD2</accession>
<dbReference type="Proteomes" id="UP000575068">
    <property type="component" value="Unassembled WGS sequence"/>
</dbReference>
<keyword evidence="2" id="KW-1185">Reference proteome</keyword>
<dbReference type="Pfam" id="PF05930">
    <property type="entry name" value="Phage_AlpA"/>
    <property type="match status" value="1"/>
</dbReference>
<dbReference type="EMBL" id="JACHOV010000001">
    <property type="protein sequence ID" value="MBB4639830.1"/>
    <property type="molecule type" value="Genomic_DNA"/>
</dbReference>
<evidence type="ECO:0000313" key="1">
    <source>
        <dbReference type="EMBL" id="MBB4639830.1"/>
    </source>
</evidence>
<sequence length="73" mass="8184">MSELPVRAADRRLLYTRKHLVRLGINLSNSTMLRLEAAGKFPKRVRIGAHSVAWLASEIHTHIEALAALREVA</sequence>
<name>A0A840HQD2_9SPHN</name>
<protein>
    <submittedName>
        <fullName evidence="1">Prophage regulatory protein</fullName>
    </submittedName>
</protein>